<organism evidence="3 4">
    <name type="scientific">Cohnella rhizosphaerae</name>
    <dbReference type="NCBI Taxonomy" id="1457232"/>
    <lineage>
        <taxon>Bacteria</taxon>
        <taxon>Bacillati</taxon>
        <taxon>Bacillota</taxon>
        <taxon>Bacilli</taxon>
        <taxon>Bacillales</taxon>
        <taxon>Paenibacillaceae</taxon>
        <taxon>Cohnella</taxon>
    </lineage>
</organism>
<dbReference type="Pfam" id="PF07940">
    <property type="entry name" value="Hepar_II_III_C"/>
    <property type="match status" value="1"/>
</dbReference>
<dbReference type="GO" id="GO:0030313">
    <property type="term" value="C:cell envelope"/>
    <property type="evidence" value="ECO:0007669"/>
    <property type="project" value="UniProtKB-SubCell"/>
</dbReference>
<dbReference type="Gene3D" id="2.60.40.10">
    <property type="entry name" value="Immunoglobulins"/>
    <property type="match status" value="1"/>
</dbReference>
<dbReference type="InterPro" id="IPR012480">
    <property type="entry name" value="Hepar_II_III_C"/>
</dbReference>
<evidence type="ECO:0000256" key="1">
    <source>
        <dbReference type="ARBA" id="ARBA00004196"/>
    </source>
</evidence>
<dbReference type="Gene3D" id="2.70.98.70">
    <property type="match status" value="1"/>
</dbReference>
<accession>A0A9X4L516</accession>
<dbReference type="Gene3D" id="1.50.10.100">
    <property type="entry name" value="Chondroitin AC/alginate lyase"/>
    <property type="match status" value="1"/>
</dbReference>
<evidence type="ECO:0000313" key="3">
    <source>
        <dbReference type="EMBL" id="MDG0813607.1"/>
    </source>
</evidence>
<dbReference type="InterPro" id="IPR013783">
    <property type="entry name" value="Ig-like_fold"/>
</dbReference>
<sequence length="1731" mass="188497">MKANRVGAGWKRQLAVLLVVLLVVTGFTPRWVLPVKVAEAADPVLANGGFEDVTSGLPDHWTVVNGTVASDTSQVHSGTRSLKLTDPSATAQVLVRSDKMPVIPTKEYEATAYSYNTQGESMLYIEFWDANQTLVGINYLANSTLNQWNQLVIKAKAPATAATASVRLYSLATNVGTSYFDDANFNLIPLGISLQNGNMETIENGMPKDWTLLNTTSVVSPATDKVHGGTYSVKLTDNSATASTGLRSNKIAASPGQAYEATVFSYNTQGVSELYVEFMDANDHYVSYLTGLNSTLDQWKQIKVTGTAPAGTVYVTIRYYLHGANVGTAYFDDAAFRMQLGKPVPNLPNGSFDVTASGSPASWTASGGTVTSENATVSGSVYSALIDSPADPNAIKLRSSPVLVDAGASYEATVDAYALSGAGELQVEYWDDGGTLLQVNAEQGTLTNQWEPVTVSSTAPAGAKMITLRLGAGDGLAGKVYFDDATFRRTTALANRKTRSTIYTEAKIDAARDNIGLYDWAAAERDSAVARANKLLSKGLDFLWDSVAGQTLPRSYAVNQTLGSPVTGKAIDAYGNYPYRADPVLEPWKITDPSSGYKFPTNDFGAYYDSGLDEHGVFRPELADRSLLVNTLYPEKGPTWGVDDGFGWVDDNGNRYTFIAYYMHWFDWYDGSSMVQGALATLRNAYLFTGDLDYARAGAIVLDRAADLYPEMDISFHDRTKYLNSHGNRGQGKAIGSIWETYFIKDLISAYDAFYPMMDDPDLVDYLADKSETYGLTNPKSTGGDIRRNIEDGIIRQVYPAVQSAQIYGNDGMHQSALAMAAVVYDTLPETKDWIDFIFQTGGLLTNPYRITGGNILNSEVANVDRDGSGDEAAPGYNTGWLQNHRLTADVLEGYDLYSQADLYDNPKFKTMFDAYYPLLMSENYVANIGDTAYTGNPYTAPLRLNDMLKAYTAFGDPIYAQLAYYLSGNSTDNLHGDIFTANPQQVGEDIAEAIRNYGTLDLPSDNLSGYGFASLRDGKHILLDSVPSYSFPDMNVSASTEAYSLFPASGTLQLDANTSGKSISFTFDVAKTDEYDVNLLPFLAGSYGIYRISIDGTPVEDYDFYGTNNNQFVTLDRMTLTAGTHTISFANLGKNASSSNYKMGLRSLQLMNEASRNARDNLGDRENTLRDFWTYYGRNYGHGHYDTLNLGMHAFGLDLSPDLGYPEFADPLDMHRAQWVINTVSHNTVVVDGRKQAVQWDAEPKHFDDSEQVKLIDVEAPKVYPQTDLYKRTTAMIRVDEHNSYAVDFFRVKGGHDHYFSFHSADAAVATDGLNLVEQPTGTYAGPTVDYGVRVDDMAGSNYQGSGFHYLKNVSRDTSPSGPFSVDWNVKDTWNVFGQGAGAGTDVHLRLTMLGDVDDVALAKGVPPQNKPGNPATLPYLIAHRGGSNLVSLFTSVIEPYKEDRYVDEIETVPVKQAGVLVTDHSVEAVKITLTTGRVDYVINALDPTIAYTVDDKLKFTGFFGVYSEIDGKMTTSYLHDGAMLAPIADTVAPVTGAVTGTIEDFTQTLSGSNDITVSANLGGVNPSDLIGKTIVVENDGVRNATYRILGVTDLGSNLYKLDIGEKTLIRSYVDPSNFGAGFVYDIAEDAAFRIPLTHLDYAVRTTAAVTGDRDGVWYTEAVALSFTVDDKANAAVSTEYSMDGGATWLPYTAPVVVDGNGTHLIAYRSSDAAGYQEEARTLIIRIDHF</sequence>
<dbReference type="GO" id="GO:0016829">
    <property type="term" value="F:lyase activity"/>
    <property type="evidence" value="ECO:0007669"/>
    <property type="project" value="InterPro"/>
</dbReference>
<keyword evidence="4" id="KW-1185">Reference proteome</keyword>
<dbReference type="EMBL" id="JAPDIA010000008">
    <property type="protein sequence ID" value="MDG0813607.1"/>
    <property type="molecule type" value="Genomic_DNA"/>
</dbReference>
<comment type="subcellular location">
    <subcellularLocation>
        <location evidence="1">Cell envelope</location>
    </subcellularLocation>
</comment>
<dbReference type="Proteomes" id="UP001153404">
    <property type="component" value="Unassembled WGS sequence"/>
</dbReference>
<name>A0A9X4L516_9BACL</name>
<dbReference type="InterPro" id="IPR008929">
    <property type="entry name" value="Chondroitin_lyas"/>
</dbReference>
<dbReference type="Gene3D" id="2.60.120.260">
    <property type="entry name" value="Galactose-binding domain-like"/>
    <property type="match status" value="4"/>
</dbReference>
<proteinExistence type="predicted"/>
<dbReference type="InterPro" id="IPR008979">
    <property type="entry name" value="Galactose-bd-like_sf"/>
</dbReference>
<gene>
    <name evidence="3" type="ORF">OMP40_33170</name>
</gene>
<evidence type="ECO:0000259" key="2">
    <source>
        <dbReference type="Pfam" id="PF07940"/>
    </source>
</evidence>
<dbReference type="RefSeq" id="WP_277537659.1">
    <property type="nucleotide sequence ID" value="NZ_JAPDIA010000008.1"/>
</dbReference>
<dbReference type="InterPro" id="IPR058094">
    <property type="entry name" value="Ig-like_OmpL47-like"/>
</dbReference>
<dbReference type="NCBIfam" id="NF047446">
    <property type="entry name" value="barrel_OmpL47"/>
    <property type="match status" value="1"/>
</dbReference>
<protein>
    <submittedName>
        <fullName evidence="3">Heparinase II/III family protein</fullName>
    </submittedName>
</protein>
<comment type="caution">
    <text evidence="3">The sequence shown here is derived from an EMBL/GenBank/DDBJ whole genome shotgun (WGS) entry which is preliminary data.</text>
</comment>
<evidence type="ECO:0000313" key="4">
    <source>
        <dbReference type="Proteomes" id="UP001153404"/>
    </source>
</evidence>
<feature type="domain" description="Heparinase II/III-like C-terminal" evidence="2">
    <location>
        <begin position="1178"/>
        <end position="1305"/>
    </location>
</feature>
<dbReference type="SUPFAM" id="SSF49785">
    <property type="entry name" value="Galactose-binding domain-like"/>
    <property type="match status" value="2"/>
</dbReference>
<reference evidence="3" key="1">
    <citation type="submission" date="2022-10" db="EMBL/GenBank/DDBJ databases">
        <title>Comparative genomic analysis of Cohnella hashimotonis sp. nov., isolated from the International Space Station.</title>
        <authorList>
            <person name="Simpson A."/>
            <person name="Venkateswaran K."/>
        </authorList>
    </citation>
    <scope>NUCLEOTIDE SEQUENCE</scope>
    <source>
        <strain evidence="3">DSM 28161</strain>
    </source>
</reference>